<dbReference type="Proteomes" id="UP001595817">
    <property type="component" value="Unassembled WGS sequence"/>
</dbReference>
<accession>A0ABV8X5M5</accession>
<evidence type="ECO:0000313" key="5">
    <source>
        <dbReference type="Proteomes" id="UP001595817"/>
    </source>
</evidence>
<evidence type="ECO:0000256" key="1">
    <source>
        <dbReference type="ARBA" id="ARBA00001946"/>
    </source>
</evidence>
<dbReference type="GO" id="GO:0016787">
    <property type="term" value="F:hydrolase activity"/>
    <property type="evidence" value="ECO:0007669"/>
    <property type="project" value="UniProtKB-KW"/>
</dbReference>
<dbReference type="PANTHER" id="PTHR43046:SF14">
    <property type="entry name" value="MUTT_NUDIX FAMILY PROTEIN"/>
    <property type="match status" value="1"/>
</dbReference>
<dbReference type="InterPro" id="IPR015797">
    <property type="entry name" value="NUDIX_hydrolase-like_dom_sf"/>
</dbReference>
<comment type="caution">
    <text evidence="4">The sequence shown here is derived from an EMBL/GenBank/DDBJ whole genome shotgun (WGS) entry which is preliminary data.</text>
</comment>
<dbReference type="InterPro" id="IPR000086">
    <property type="entry name" value="NUDIX_hydrolase_dom"/>
</dbReference>
<evidence type="ECO:0000313" key="4">
    <source>
        <dbReference type="EMBL" id="MFC4410404.1"/>
    </source>
</evidence>
<feature type="domain" description="Nudix hydrolase" evidence="3">
    <location>
        <begin position="4"/>
        <end position="142"/>
    </location>
</feature>
<dbReference type="PROSITE" id="PS51462">
    <property type="entry name" value="NUDIX"/>
    <property type="match status" value="1"/>
</dbReference>
<protein>
    <submittedName>
        <fullName evidence="4">NUDIX hydrolase</fullName>
    </submittedName>
</protein>
<dbReference type="RefSeq" id="WP_378154204.1">
    <property type="nucleotide sequence ID" value="NZ_JBHSEC010000014.1"/>
</dbReference>
<evidence type="ECO:0000259" key="3">
    <source>
        <dbReference type="PROSITE" id="PS51462"/>
    </source>
</evidence>
<dbReference type="Gene3D" id="3.90.79.10">
    <property type="entry name" value="Nucleoside Triphosphate Pyrophosphohydrolase"/>
    <property type="match status" value="1"/>
</dbReference>
<gene>
    <name evidence="4" type="ORF">ACFOZY_08205</name>
</gene>
<comment type="cofactor">
    <cofactor evidence="1">
        <name>Mg(2+)</name>
        <dbReference type="ChEBI" id="CHEBI:18420"/>
    </cofactor>
</comment>
<dbReference type="PROSITE" id="PS00893">
    <property type="entry name" value="NUDIX_BOX"/>
    <property type="match status" value="1"/>
</dbReference>
<dbReference type="PANTHER" id="PTHR43046">
    <property type="entry name" value="GDP-MANNOSE MANNOSYL HYDROLASE"/>
    <property type="match status" value="1"/>
</dbReference>
<organism evidence="4 5">
    <name type="scientific">Chungangia koreensis</name>
    <dbReference type="NCBI Taxonomy" id="752657"/>
    <lineage>
        <taxon>Bacteria</taxon>
        <taxon>Bacillati</taxon>
        <taxon>Bacillota</taxon>
        <taxon>Bacilli</taxon>
        <taxon>Lactobacillales</taxon>
        <taxon>Chungangia</taxon>
    </lineage>
</organism>
<dbReference type="Pfam" id="PF00293">
    <property type="entry name" value="NUDIX"/>
    <property type="match status" value="1"/>
</dbReference>
<dbReference type="CDD" id="cd02883">
    <property type="entry name" value="NUDIX_Hydrolase"/>
    <property type="match status" value="1"/>
</dbReference>
<dbReference type="EMBL" id="JBHSEC010000014">
    <property type="protein sequence ID" value="MFC4410404.1"/>
    <property type="molecule type" value="Genomic_DNA"/>
</dbReference>
<proteinExistence type="predicted"/>
<name>A0ABV8X5M5_9LACT</name>
<sequence>MNYPNYRISVELIFKNEGKVLLTKRSENSTVAPGVWNVPAGKVKYEEIPIQAVYREALEETGLKLCSVEEVSVRNQSWESRGEIYYRVIFTYIVEAAKSDYTRLKLNDEHTEYAWVNLDELSHEKYDSLHPELRKIIASIYE</sequence>
<keyword evidence="2 4" id="KW-0378">Hydrolase</keyword>
<dbReference type="InterPro" id="IPR020084">
    <property type="entry name" value="NUDIX_hydrolase_CS"/>
</dbReference>
<keyword evidence="5" id="KW-1185">Reference proteome</keyword>
<reference evidence="5" key="1">
    <citation type="journal article" date="2019" name="Int. J. Syst. Evol. Microbiol.">
        <title>The Global Catalogue of Microorganisms (GCM) 10K type strain sequencing project: providing services to taxonomists for standard genome sequencing and annotation.</title>
        <authorList>
            <consortium name="The Broad Institute Genomics Platform"/>
            <consortium name="The Broad Institute Genome Sequencing Center for Infectious Disease"/>
            <person name="Wu L."/>
            <person name="Ma J."/>
        </authorList>
    </citation>
    <scope>NUCLEOTIDE SEQUENCE [LARGE SCALE GENOMIC DNA]</scope>
    <source>
        <strain evidence="5">CCUG 59778</strain>
    </source>
</reference>
<dbReference type="SUPFAM" id="SSF55811">
    <property type="entry name" value="Nudix"/>
    <property type="match status" value="1"/>
</dbReference>
<evidence type="ECO:0000256" key="2">
    <source>
        <dbReference type="ARBA" id="ARBA00022801"/>
    </source>
</evidence>